<dbReference type="AlphaFoldDB" id="A0A6N7WD42"/>
<comment type="similarity">
    <text evidence="7">Belongs to the binding-protein-dependent transport system permease family.</text>
</comment>
<comment type="subcellular location">
    <subcellularLocation>
        <location evidence="1 7">Cell membrane</location>
        <topology evidence="1 7">Multi-pass membrane protein</topology>
    </subcellularLocation>
</comment>
<feature type="transmembrane region" description="Helical" evidence="7">
    <location>
        <begin position="73"/>
        <end position="97"/>
    </location>
</feature>
<dbReference type="CDD" id="cd06261">
    <property type="entry name" value="TM_PBP2"/>
    <property type="match status" value="1"/>
</dbReference>
<evidence type="ECO:0000256" key="4">
    <source>
        <dbReference type="ARBA" id="ARBA00022692"/>
    </source>
</evidence>
<organism evidence="9 10">
    <name type="scientific">Eisenbergiella porci</name>
    <dbReference type="NCBI Taxonomy" id="2652274"/>
    <lineage>
        <taxon>Bacteria</taxon>
        <taxon>Bacillati</taxon>
        <taxon>Bacillota</taxon>
        <taxon>Clostridia</taxon>
        <taxon>Lachnospirales</taxon>
        <taxon>Lachnospiraceae</taxon>
        <taxon>Eisenbergiella</taxon>
    </lineage>
</organism>
<feature type="transmembrane region" description="Helical" evidence="7">
    <location>
        <begin position="141"/>
        <end position="163"/>
    </location>
</feature>
<dbReference type="PROSITE" id="PS50928">
    <property type="entry name" value="ABC_TM1"/>
    <property type="match status" value="1"/>
</dbReference>
<dbReference type="PANTHER" id="PTHR43744:SF9">
    <property type="entry name" value="POLYGALACTURONAN_RHAMNOGALACTURONAN TRANSPORT SYSTEM PERMEASE PROTEIN YTCP"/>
    <property type="match status" value="1"/>
</dbReference>
<dbReference type="GO" id="GO:0055085">
    <property type="term" value="P:transmembrane transport"/>
    <property type="evidence" value="ECO:0007669"/>
    <property type="project" value="InterPro"/>
</dbReference>
<dbReference type="Pfam" id="PF00528">
    <property type="entry name" value="BPD_transp_1"/>
    <property type="match status" value="1"/>
</dbReference>
<comment type="caution">
    <text evidence="9">The sequence shown here is derived from an EMBL/GenBank/DDBJ whole genome shotgun (WGS) entry which is preliminary data.</text>
</comment>
<accession>A0A6N7WD42</accession>
<keyword evidence="2 7" id="KW-0813">Transport</keyword>
<sequence length="298" mass="33767">MMKTREYKITQFISHFVLIIASLVVLLPFLLLIVASFTDDVWATANGFSFFPAKWSLDAYSYIWMQRSMIGQAYLMTILVTFVGTALSLIITTLLAYATSRDDMPVMKIINFMIIFTMLFNGGLVATYYSYVNFLHIRNTFWALVMPGLMMNAFNIILIRNYFRNSIPASLLEAARLDGAGEFLVFGRIVMPLSKPIVATIGLMTGLSYWNDWQNGLYYLTPRGGSKYYTIQVILNNINENIQTLLQNANFLPGMTIKLPSTTIRMAIATVGILPIMIIYPFFQKYFVKGITLGGVKE</sequence>
<dbReference type="PANTHER" id="PTHR43744">
    <property type="entry name" value="ABC TRANSPORTER PERMEASE PROTEIN MG189-RELATED-RELATED"/>
    <property type="match status" value="1"/>
</dbReference>
<evidence type="ECO:0000256" key="3">
    <source>
        <dbReference type="ARBA" id="ARBA00022475"/>
    </source>
</evidence>
<evidence type="ECO:0000313" key="9">
    <source>
        <dbReference type="EMBL" id="MSS87388.1"/>
    </source>
</evidence>
<keyword evidence="5 7" id="KW-1133">Transmembrane helix</keyword>
<evidence type="ECO:0000256" key="6">
    <source>
        <dbReference type="ARBA" id="ARBA00023136"/>
    </source>
</evidence>
<dbReference type="InterPro" id="IPR035906">
    <property type="entry name" value="MetI-like_sf"/>
</dbReference>
<name>A0A6N7WD42_9FIRM</name>
<reference evidence="9 10" key="1">
    <citation type="submission" date="2019-08" db="EMBL/GenBank/DDBJ databases">
        <title>In-depth cultivation of the pig gut microbiome towards novel bacterial diversity and tailored functional studies.</title>
        <authorList>
            <person name="Wylensek D."/>
            <person name="Hitch T.C.A."/>
            <person name="Clavel T."/>
        </authorList>
    </citation>
    <scope>NUCLEOTIDE SEQUENCE [LARGE SCALE GENOMIC DNA]</scope>
    <source>
        <strain evidence="9 10">WCA-389-WT-23B</strain>
    </source>
</reference>
<protein>
    <submittedName>
        <fullName evidence="9">Carbohydrate ABC transporter permease</fullName>
    </submittedName>
</protein>
<feature type="transmembrane region" description="Helical" evidence="7">
    <location>
        <begin position="183"/>
        <end position="210"/>
    </location>
</feature>
<keyword evidence="4 7" id="KW-0812">Transmembrane</keyword>
<proteinExistence type="inferred from homology"/>
<dbReference type="Proteomes" id="UP000436047">
    <property type="component" value="Unassembled WGS sequence"/>
</dbReference>
<evidence type="ECO:0000256" key="7">
    <source>
        <dbReference type="RuleBase" id="RU363032"/>
    </source>
</evidence>
<dbReference type="Gene3D" id="1.10.3720.10">
    <property type="entry name" value="MetI-like"/>
    <property type="match status" value="1"/>
</dbReference>
<evidence type="ECO:0000259" key="8">
    <source>
        <dbReference type="PROSITE" id="PS50928"/>
    </source>
</evidence>
<dbReference type="GO" id="GO:0005886">
    <property type="term" value="C:plasma membrane"/>
    <property type="evidence" value="ECO:0007669"/>
    <property type="project" value="UniProtKB-SubCell"/>
</dbReference>
<feature type="transmembrane region" description="Helical" evidence="7">
    <location>
        <begin position="109"/>
        <end position="129"/>
    </location>
</feature>
<feature type="transmembrane region" description="Helical" evidence="7">
    <location>
        <begin position="12"/>
        <end position="37"/>
    </location>
</feature>
<dbReference type="EMBL" id="VUMI01000004">
    <property type="protein sequence ID" value="MSS87388.1"/>
    <property type="molecule type" value="Genomic_DNA"/>
</dbReference>
<feature type="transmembrane region" description="Helical" evidence="7">
    <location>
        <begin position="264"/>
        <end position="283"/>
    </location>
</feature>
<dbReference type="SUPFAM" id="SSF161098">
    <property type="entry name" value="MetI-like"/>
    <property type="match status" value="1"/>
</dbReference>
<evidence type="ECO:0000256" key="5">
    <source>
        <dbReference type="ARBA" id="ARBA00022989"/>
    </source>
</evidence>
<gene>
    <name evidence="9" type="ORF">FYJ45_03180</name>
</gene>
<evidence type="ECO:0000313" key="10">
    <source>
        <dbReference type="Proteomes" id="UP000436047"/>
    </source>
</evidence>
<keyword evidence="10" id="KW-1185">Reference proteome</keyword>
<keyword evidence="3" id="KW-1003">Cell membrane</keyword>
<evidence type="ECO:0000256" key="1">
    <source>
        <dbReference type="ARBA" id="ARBA00004651"/>
    </source>
</evidence>
<feature type="domain" description="ABC transmembrane type-1" evidence="8">
    <location>
        <begin position="74"/>
        <end position="283"/>
    </location>
</feature>
<keyword evidence="6 7" id="KW-0472">Membrane</keyword>
<evidence type="ECO:0000256" key="2">
    <source>
        <dbReference type="ARBA" id="ARBA00022448"/>
    </source>
</evidence>
<dbReference type="InterPro" id="IPR000515">
    <property type="entry name" value="MetI-like"/>
</dbReference>